<protein>
    <submittedName>
        <fullName evidence="3">Uncharacterized protein</fullName>
    </submittedName>
</protein>
<organism evidence="3">
    <name type="scientific">Pediastrum duplex</name>
    <name type="common">Green alga</name>
    <dbReference type="NCBI Taxonomy" id="3105"/>
    <lineage>
        <taxon>Eukaryota</taxon>
        <taxon>Viridiplantae</taxon>
        <taxon>Chlorophyta</taxon>
        <taxon>core chlorophytes</taxon>
        <taxon>Chlorophyceae</taxon>
        <taxon>CS clade</taxon>
        <taxon>Sphaeropleales</taxon>
        <taxon>Hydrodictyaceae</taxon>
        <taxon>Pediastrum</taxon>
    </lineage>
</organism>
<evidence type="ECO:0000313" key="3">
    <source>
        <dbReference type="EMBL" id="AWI68559.1"/>
    </source>
</evidence>
<dbReference type="EMBL" id="MF276981">
    <property type="protein sequence ID" value="AWI68559.1"/>
    <property type="molecule type" value="Genomic_DNA"/>
</dbReference>
<feature type="transmembrane region" description="Helical" evidence="2">
    <location>
        <begin position="6"/>
        <end position="30"/>
    </location>
</feature>
<keyword evidence="2" id="KW-0812">Transmembrane</keyword>
<feature type="transmembrane region" description="Helical" evidence="2">
    <location>
        <begin position="42"/>
        <end position="59"/>
    </location>
</feature>
<accession>A0A2U8GIV0</accession>
<evidence type="ECO:0000256" key="2">
    <source>
        <dbReference type="SAM" id="Phobius"/>
    </source>
</evidence>
<proteinExistence type="predicted"/>
<keyword evidence="3" id="KW-0150">Chloroplast</keyword>
<evidence type="ECO:0000256" key="1">
    <source>
        <dbReference type="SAM" id="MobiDB-lite"/>
    </source>
</evidence>
<sequence length="117" mass="13340">MKKVKLISISFTVFIHFSVFLHTYTLLCSFFTSSIVLAKRRLLHIISFFHFFCFSHIFGEADALCFFVEADAHLRISSDKKAKELKKQEAEALENSRGASASTKNQKKPSCGSEELR</sequence>
<reference evidence="3" key="1">
    <citation type="journal article" date="2018" name="Am. J. Bot.">
        <title>Organellar phylogenomics inform systematics in the green algal family Hydrodictyaceae (Chlorophyceae) and provide clues to the complex evolutionary history of plastid genomes in the green algal tree of life.</title>
        <authorList>
            <person name="McManus H.A."/>
            <person name="Fucikova K."/>
            <person name="Lewis P.O."/>
            <person name="Lewis L.A."/>
            <person name="Karol K.G."/>
        </authorList>
    </citation>
    <scope>NUCLEOTIDE SEQUENCE</scope>
</reference>
<keyword evidence="2" id="KW-1133">Transmembrane helix</keyword>
<dbReference type="AlphaFoldDB" id="A0A2U8GIV0"/>
<keyword evidence="2" id="KW-0472">Membrane</keyword>
<feature type="region of interest" description="Disordered" evidence="1">
    <location>
        <begin position="91"/>
        <end position="117"/>
    </location>
</feature>
<geneLocation type="chloroplast" evidence="3"/>
<keyword evidence="3" id="KW-0934">Plastid</keyword>
<name>A0A2U8GIV0_PEDDU</name>